<dbReference type="GO" id="GO:0016787">
    <property type="term" value="F:hydrolase activity"/>
    <property type="evidence" value="ECO:0007669"/>
    <property type="project" value="UniProtKB-KW"/>
</dbReference>
<evidence type="ECO:0000313" key="4">
    <source>
        <dbReference type="EMBL" id="MDP5136582.1"/>
    </source>
</evidence>
<evidence type="ECO:0000259" key="3">
    <source>
        <dbReference type="Pfam" id="PF14534"/>
    </source>
</evidence>
<dbReference type="Pfam" id="PF14534">
    <property type="entry name" value="DUF4440"/>
    <property type="match status" value="1"/>
</dbReference>
<name>A0ABT9HZL8_9GAMM</name>
<evidence type="ECO:0000256" key="1">
    <source>
        <dbReference type="SAM" id="SignalP"/>
    </source>
</evidence>
<dbReference type="Gene3D" id="3.10.450.50">
    <property type="match status" value="1"/>
</dbReference>
<dbReference type="RefSeq" id="WP_305975981.1">
    <property type="nucleotide sequence ID" value="NZ_JAPJDZ010000027.1"/>
</dbReference>
<accession>A0ABT9HZL8</accession>
<evidence type="ECO:0000259" key="2">
    <source>
        <dbReference type="Pfam" id="PF00144"/>
    </source>
</evidence>
<dbReference type="Proteomes" id="UP001231109">
    <property type="component" value="Unassembled WGS sequence"/>
</dbReference>
<dbReference type="SUPFAM" id="SSF56601">
    <property type="entry name" value="beta-lactamase/transpeptidase-like"/>
    <property type="match status" value="1"/>
</dbReference>
<reference evidence="4 5" key="1">
    <citation type="submission" date="2022-11" db="EMBL/GenBank/DDBJ databases">
        <title>Viruses from the air-sea interface of a natural surface slick.</title>
        <authorList>
            <person name="Rahlff J."/>
            <person name="Holmfeldt K."/>
        </authorList>
    </citation>
    <scope>NUCLEOTIDE SEQUENCE [LARGE SCALE GENOMIC DNA]</scope>
    <source>
        <strain evidence="4 5">SMS4</strain>
    </source>
</reference>
<dbReference type="InterPro" id="IPR012338">
    <property type="entry name" value="Beta-lactam/transpept-like"/>
</dbReference>
<feature type="chain" id="PRO_5045094862" evidence="1">
    <location>
        <begin position="28"/>
        <end position="513"/>
    </location>
</feature>
<keyword evidence="4" id="KW-0378">Hydrolase</keyword>
<comment type="caution">
    <text evidence="4">The sequence shown here is derived from an EMBL/GenBank/DDBJ whole genome shotgun (WGS) entry which is preliminary data.</text>
</comment>
<protein>
    <submittedName>
        <fullName evidence="4">Class A beta-lactamase-related serine hydrolase</fullName>
    </submittedName>
</protein>
<keyword evidence="5" id="KW-1185">Reference proteome</keyword>
<dbReference type="EMBL" id="JAPJDZ010000027">
    <property type="protein sequence ID" value="MDP5136582.1"/>
    <property type="molecule type" value="Genomic_DNA"/>
</dbReference>
<proteinExistence type="predicted"/>
<gene>
    <name evidence="4" type="ORF">ORJ04_11560</name>
</gene>
<keyword evidence="1" id="KW-0732">Signal</keyword>
<feature type="domain" description="Beta-lactamase-related" evidence="2">
    <location>
        <begin position="197"/>
        <end position="492"/>
    </location>
</feature>
<dbReference type="InterPro" id="IPR032710">
    <property type="entry name" value="NTF2-like_dom_sf"/>
</dbReference>
<sequence length="513" mass="57892">MTLTNAVLRHVFFAGVLLSTTSLPAAANDTPTMVSVTSTHQTDITLHEELARKDAEFFKRGFNECDFAYLDATISPALKFYHDLGGLQDKALFMQNTRQYLCGDPLHKPIRKLTEGSLTTFPLYQDGVLYGAVQHGKHQFYLREPGKTDQLTGTARFTSVWLKQENKWLLDNVLSYDHQPAETETPVNSEPHQQTDFDATITRLLQQHKVPALGLGIIENGKLVSTQVYGELTPGTLAPQNSLFKVASLTKPIVTMLTLRLVAAGKLQLDEPLSAYWTDPDIKDDPRHQLLTPRLVLKHQTGFANWRYLEADNILRFQFTPGSQHQYSGEGFEYLRRALEHKFNQSLEALAQQYVFEPAGMTDTHFWWSQGVDEARYARNHDSNGKAFDLEKYYKANAAANLISTVADYSKFMLFVMAQEQAMPSIYQDMLKHHVNIGQKHYFGLGWEIFSGFSDGQSLLLHSGRDPGVSTLAAFSPQSKNGYVIFMNGDNATPVLEQVLAQLYLGTELWQRN</sequence>
<organism evidence="4 5">
    <name type="scientific">Rheinheimera baltica</name>
    <dbReference type="NCBI Taxonomy" id="67576"/>
    <lineage>
        <taxon>Bacteria</taxon>
        <taxon>Pseudomonadati</taxon>
        <taxon>Pseudomonadota</taxon>
        <taxon>Gammaproteobacteria</taxon>
        <taxon>Chromatiales</taxon>
        <taxon>Chromatiaceae</taxon>
        <taxon>Rheinheimera</taxon>
    </lineage>
</organism>
<dbReference type="PANTHER" id="PTHR46825">
    <property type="entry name" value="D-ALANYL-D-ALANINE-CARBOXYPEPTIDASE/ENDOPEPTIDASE AMPH"/>
    <property type="match status" value="1"/>
</dbReference>
<dbReference type="Gene3D" id="3.40.710.10">
    <property type="entry name" value="DD-peptidase/beta-lactamase superfamily"/>
    <property type="match status" value="1"/>
</dbReference>
<feature type="domain" description="DUF4440" evidence="3">
    <location>
        <begin position="60"/>
        <end position="170"/>
    </location>
</feature>
<evidence type="ECO:0000313" key="5">
    <source>
        <dbReference type="Proteomes" id="UP001231109"/>
    </source>
</evidence>
<dbReference type="InterPro" id="IPR027843">
    <property type="entry name" value="DUF4440"/>
</dbReference>
<dbReference type="Pfam" id="PF00144">
    <property type="entry name" value="Beta-lactamase"/>
    <property type="match status" value="1"/>
</dbReference>
<dbReference type="SUPFAM" id="SSF54427">
    <property type="entry name" value="NTF2-like"/>
    <property type="match status" value="1"/>
</dbReference>
<dbReference type="InterPro" id="IPR050491">
    <property type="entry name" value="AmpC-like"/>
</dbReference>
<feature type="signal peptide" evidence="1">
    <location>
        <begin position="1"/>
        <end position="27"/>
    </location>
</feature>
<dbReference type="InterPro" id="IPR001466">
    <property type="entry name" value="Beta-lactam-related"/>
</dbReference>
<dbReference type="PANTHER" id="PTHR46825:SF9">
    <property type="entry name" value="BETA-LACTAMASE-RELATED DOMAIN-CONTAINING PROTEIN"/>
    <property type="match status" value="1"/>
</dbReference>